<keyword evidence="1" id="KW-0238">DNA-binding</keyword>
<keyword evidence="2" id="KW-0732">Signal</keyword>
<evidence type="ECO:0000313" key="4">
    <source>
        <dbReference type="Proteomes" id="UP001569963"/>
    </source>
</evidence>
<evidence type="ECO:0000313" key="3">
    <source>
        <dbReference type="EMBL" id="MFA1540626.1"/>
    </source>
</evidence>
<feature type="chain" id="PRO_5047498503" evidence="2">
    <location>
        <begin position="32"/>
        <end position="161"/>
    </location>
</feature>
<comment type="caution">
    <text evidence="3">The sequence shown here is derived from an EMBL/GenBank/DDBJ whole genome shotgun (WGS) entry which is preliminary data.</text>
</comment>
<dbReference type="RefSeq" id="WP_371950539.1">
    <property type="nucleotide sequence ID" value="NZ_JAXCEI010000007.1"/>
</dbReference>
<feature type="signal peptide" evidence="2">
    <location>
        <begin position="1"/>
        <end position="31"/>
    </location>
</feature>
<accession>A0ABV4QBS5</accession>
<evidence type="ECO:0000256" key="1">
    <source>
        <dbReference type="ARBA" id="ARBA00023125"/>
    </source>
</evidence>
<keyword evidence="4" id="KW-1185">Reference proteome</keyword>
<gene>
    <name evidence="3" type="ORF">SM611_16995</name>
</gene>
<protein>
    <submittedName>
        <fullName evidence="3">Rrf2 family transcriptional regulator</fullName>
    </submittedName>
</protein>
<dbReference type="PANTHER" id="PTHR33221:SF5">
    <property type="entry name" value="HTH-TYPE TRANSCRIPTIONAL REGULATOR ISCR"/>
    <property type="match status" value="1"/>
</dbReference>
<sequence length="161" mass="17183">MFVTARTTYAMRALVAMAAAGQATTSAPALAEAERMPFNFLQTVLGDLRRARLVVSRRGNDGGYRLARPAAEITVGEVVRAMDAGFAARREEAGPADSTAHLDDLWQAADTALRWVLDETTLDDLTRRRLPAHVRALAGMARAAGGPNRRIAIVQDPAGAG</sequence>
<name>A0ABV4QBS5_9ACTN</name>
<dbReference type="EMBL" id="JAXCEI010000007">
    <property type="protein sequence ID" value="MFA1540626.1"/>
    <property type="molecule type" value="Genomic_DNA"/>
</dbReference>
<dbReference type="InterPro" id="IPR036388">
    <property type="entry name" value="WH-like_DNA-bd_sf"/>
</dbReference>
<dbReference type="PROSITE" id="PS01332">
    <property type="entry name" value="HTH_RRF2_1"/>
    <property type="match status" value="1"/>
</dbReference>
<evidence type="ECO:0000256" key="2">
    <source>
        <dbReference type="SAM" id="SignalP"/>
    </source>
</evidence>
<proteinExistence type="predicted"/>
<dbReference type="Proteomes" id="UP001569963">
    <property type="component" value="Unassembled WGS sequence"/>
</dbReference>
<dbReference type="InterPro" id="IPR036390">
    <property type="entry name" value="WH_DNA-bd_sf"/>
</dbReference>
<dbReference type="SUPFAM" id="SSF46785">
    <property type="entry name" value="Winged helix' DNA-binding domain"/>
    <property type="match status" value="1"/>
</dbReference>
<reference evidence="3 4" key="1">
    <citation type="submission" date="2023-11" db="EMBL/GenBank/DDBJ databases">
        <title>Actinomadura monticuli sp. nov., isolated from volcanic ash.</title>
        <authorList>
            <person name="Lee S.D."/>
            <person name="Yang H."/>
            <person name="Kim I.S."/>
        </authorList>
    </citation>
    <scope>NUCLEOTIDE SEQUENCE [LARGE SCALE GENOMIC DNA]</scope>
    <source>
        <strain evidence="3 4">DLS-62</strain>
    </source>
</reference>
<dbReference type="InterPro" id="IPR000944">
    <property type="entry name" value="Tscrpt_reg_Rrf2"/>
</dbReference>
<dbReference type="NCBIfam" id="TIGR00738">
    <property type="entry name" value="rrf2_super"/>
    <property type="match status" value="1"/>
</dbReference>
<dbReference type="Gene3D" id="1.10.10.10">
    <property type="entry name" value="Winged helix-like DNA-binding domain superfamily/Winged helix DNA-binding domain"/>
    <property type="match status" value="1"/>
</dbReference>
<dbReference type="PANTHER" id="PTHR33221">
    <property type="entry name" value="WINGED HELIX-TURN-HELIX TRANSCRIPTIONAL REGULATOR, RRF2 FAMILY"/>
    <property type="match status" value="1"/>
</dbReference>
<dbReference type="PROSITE" id="PS51197">
    <property type="entry name" value="HTH_RRF2_2"/>
    <property type="match status" value="1"/>
</dbReference>
<dbReference type="InterPro" id="IPR030489">
    <property type="entry name" value="TR_Rrf2-type_CS"/>
</dbReference>
<organism evidence="3 4">
    <name type="scientific">Actinomadura monticuli</name>
    <dbReference type="NCBI Taxonomy" id="3097367"/>
    <lineage>
        <taxon>Bacteria</taxon>
        <taxon>Bacillati</taxon>
        <taxon>Actinomycetota</taxon>
        <taxon>Actinomycetes</taxon>
        <taxon>Streptosporangiales</taxon>
        <taxon>Thermomonosporaceae</taxon>
        <taxon>Actinomadura</taxon>
    </lineage>
</organism>
<dbReference type="Pfam" id="PF02082">
    <property type="entry name" value="Rrf2"/>
    <property type="match status" value="1"/>
</dbReference>